<dbReference type="NCBIfam" id="TIGR00326">
    <property type="entry name" value="eubact_ribD"/>
    <property type="match status" value="1"/>
</dbReference>
<dbReference type="STRING" id="865938.Weevi_0204"/>
<keyword evidence="6 12" id="KW-0686">Riboflavin biosynthesis</keyword>
<protein>
    <recommendedName>
        <fullName evidence="12">Riboflavin biosynthesis protein RibD</fullName>
    </recommendedName>
    <domain>
        <recommendedName>
            <fullName evidence="12">Diaminohydroxyphosphoribosylaminopyrimidine deaminase</fullName>
            <shortName evidence="12">DRAP deaminase</shortName>
            <ecNumber evidence="12">3.5.4.26</ecNumber>
        </recommendedName>
        <alternativeName>
            <fullName evidence="12">Riboflavin-specific deaminase</fullName>
        </alternativeName>
    </domain>
    <domain>
        <recommendedName>
            <fullName evidence="12">5-amino-6-(5-phosphoribosylamino)uracil reductase</fullName>
            <ecNumber evidence="12">1.1.1.193</ecNumber>
        </recommendedName>
        <alternativeName>
            <fullName evidence="12">HTP reductase</fullName>
        </alternativeName>
    </domain>
</protein>
<keyword evidence="7 12" id="KW-0479">Metal-binding</keyword>
<dbReference type="Pfam" id="PF01872">
    <property type="entry name" value="RibD_C"/>
    <property type="match status" value="1"/>
</dbReference>
<dbReference type="eggNOG" id="COG0117">
    <property type="taxonomic scope" value="Bacteria"/>
</dbReference>
<evidence type="ECO:0000256" key="6">
    <source>
        <dbReference type="ARBA" id="ARBA00022619"/>
    </source>
</evidence>
<dbReference type="OrthoDB" id="9800865at2"/>
<dbReference type="UniPathway" id="UPA00275">
    <property type="reaction ID" value="UER00401"/>
</dbReference>
<feature type="binding site" evidence="14">
    <location>
        <position position="288"/>
    </location>
    <ligand>
        <name>substrate</name>
    </ligand>
</feature>
<feature type="binding site" evidence="14">
    <location>
        <position position="202"/>
    </location>
    <ligand>
        <name>NADP(+)</name>
        <dbReference type="ChEBI" id="CHEBI:58349"/>
    </ligand>
</feature>
<dbReference type="eggNOG" id="COG1985">
    <property type="taxonomic scope" value="Bacteria"/>
</dbReference>
<dbReference type="Proteomes" id="UP000008641">
    <property type="component" value="Chromosome"/>
</dbReference>
<feature type="binding site" evidence="14">
    <location>
        <position position="213"/>
    </location>
    <ligand>
        <name>substrate</name>
    </ligand>
</feature>
<comment type="pathway">
    <text evidence="2 12">Cofactor biosynthesis; riboflavin biosynthesis; 5-amino-6-(D-ribitylamino)uracil from GTP: step 2/4.</text>
</comment>
<accession>F0NXF2</accession>
<comment type="cofactor">
    <cofactor evidence="12 15">
        <name>Zn(2+)</name>
        <dbReference type="ChEBI" id="CHEBI:29105"/>
    </cofactor>
    <text evidence="12 15">Binds 1 zinc ion.</text>
</comment>
<evidence type="ECO:0000256" key="3">
    <source>
        <dbReference type="ARBA" id="ARBA00004910"/>
    </source>
</evidence>
<dbReference type="CDD" id="cd01284">
    <property type="entry name" value="Riboflavin_deaminase-reductase"/>
    <property type="match status" value="1"/>
</dbReference>
<evidence type="ECO:0000256" key="1">
    <source>
        <dbReference type="ARBA" id="ARBA00002151"/>
    </source>
</evidence>
<evidence type="ECO:0000256" key="12">
    <source>
        <dbReference type="PIRNR" id="PIRNR006769"/>
    </source>
</evidence>
<dbReference type="GO" id="GO:0009231">
    <property type="term" value="P:riboflavin biosynthetic process"/>
    <property type="evidence" value="ECO:0007669"/>
    <property type="project" value="UniProtKB-UniPathway"/>
</dbReference>
<keyword evidence="11" id="KW-0511">Multifunctional enzyme</keyword>
<comment type="catalytic activity">
    <reaction evidence="12">
        <text>2,5-diamino-6-hydroxy-4-(5-phosphoribosylamino)-pyrimidine + H2O + H(+) = 5-amino-6-(5-phospho-D-ribosylamino)uracil + NH4(+)</text>
        <dbReference type="Rhea" id="RHEA:21868"/>
        <dbReference type="ChEBI" id="CHEBI:15377"/>
        <dbReference type="ChEBI" id="CHEBI:15378"/>
        <dbReference type="ChEBI" id="CHEBI:28938"/>
        <dbReference type="ChEBI" id="CHEBI:58453"/>
        <dbReference type="ChEBI" id="CHEBI:58614"/>
        <dbReference type="EC" id="3.5.4.26"/>
    </reaction>
</comment>
<dbReference type="PROSITE" id="PS00903">
    <property type="entry name" value="CYT_DCMP_DEAMINASES_1"/>
    <property type="match status" value="1"/>
</dbReference>
<dbReference type="AlphaFoldDB" id="F0NXF2"/>
<dbReference type="RefSeq" id="WP_013597318.1">
    <property type="nucleotide sequence ID" value="NC_015144.1"/>
</dbReference>
<evidence type="ECO:0000256" key="13">
    <source>
        <dbReference type="PIRSR" id="PIRSR006769-1"/>
    </source>
</evidence>
<evidence type="ECO:0000256" key="7">
    <source>
        <dbReference type="ARBA" id="ARBA00022723"/>
    </source>
</evidence>
<keyword evidence="9 12" id="KW-0521">NADP</keyword>
<dbReference type="EMBL" id="CP002455">
    <property type="protein sequence ID" value="ADX66926.1"/>
    <property type="molecule type" value="Genomic_DNA"/>
</dbReference>
<sequence length="345" mass="39614">MTQDRTDEFYMNRCLQLAANGLGNTYPNPFVGSVIVHNQNIIGEGFTSFYGGPHAEVNAIHSVEKKELLPSSTLYVTLEPCAHFGKTPPCSDLIIEHKIPRVVVGCLDPFALVNGEGINRMRTHGIEVSVGILEKECLELNRRFFTIHQKKRPYVILKWAQTANGYFAPKNHTQQWISNRFSKQLVHWWRTQEQAILVGKNTAIVDNPQLNSRLVQGRNPIRVLIDYDLSTPTTHYLFDQTLPTIIFNKVKGGKNELIEYIQLQSKENNLEEILRILYQKNIQSIIIEGGSRTLQTFIEQNLWDEARVFSSSTVWEDGIFAPHLHKKPSKTQIIDNDFLRIYRND</sequence>
<evidence type="ECO:0000256" key="8">
    <source>
        <dbReference type="ARBA" id="ARBA00022833"/>
    </source>
</evidence>
<dbReference type="EC" id="3.5.4.26" evidence="12"/>
<evidence type="ECO:0000256" key="5">
    <source>
        <dbReference type="ARBA" id="ARBA00007417"/>
    </source>
</evidence>
<dbReference type="Gene3D" id="3.40.140.10">
    <property type="entry name" value="Cytidine Deaminase, domain 2"/>
    <property type="match status" value="1"/>
</dbReference>
<evidence type="ECO:0000256" key="2">
    <source>
        <dbReference type="ARBA" id="ARBA00004882"/>
    </source>
</evidence>
<dbReference type="Gene3D" id="3.40.430.10">
    <property type="entry name" value="Dihydrofolate Reductase, subunit A"/>
    <property type="match status" value="1"/>
</dbReference>
<dbReference type="EC" id="1.1.1.193" evidence="12"/>
<dbReference type="InterPro" id="IPR050765">
    <property type="entry name" value="Riboflavin_Biosynth_HTPR"/>
</dbReference>
<evidence type="ECO:0000256" key="11">
    <source>
        <dbReference type="ARBA" id="ARBA00023268"/>
    </source>
</evidence>
<evidence type="ECO:0000256" key="4">
    <source>
        <dbReference type="ARBA" id="ARBA00005259"/>
    </source>
</evidence>
<feature type="domain" description="CMP/dCMP-type deaminase" evidence="16">
    <location>
        <begin position="5"/>
        <end position="129"/>
    </location>
</feature>
<feature type="active site" description="Proton donor" evidence="13">
    <location>
        <position position="56"/>
    </location>
</feature>
<dbReference type="PANTHER" id="PTHR38011:SF7">
    <property type="entry name" value="2,5-DIAMINO-6-RIBOSYLAMINO-4(3H)-PYRIMIDINONE 5'-PHOSPHATE REDUCTASE"/>
    <property type="match status" value="1"/>
</dbReference>
<evidence type="ECO:0000313" key="17">
    <source>
        <dbReference type="EMBL" id="ADX66926.1"/>
    </source>
</evidence>
<feature type="binding site" evidence="14">
    <location>
        <position position="176"/>
    </location>
    <ligand>
        <name>NADP(+)</name>
        <dbReference type="ChEBI" id="CHEBI:58349"/>
    </ligand>
</feature>
<dbReference type="GO" id="GO:0008835">
    <property type="term" value="F:diaminohydroxyphosphoribosylaminopyrimidine deaminase activity"/>
    <property type="evidence" value="ECO:0007669"/>
    <property type="project" value="UniProtKB-EC"/>
</dbReference>
<dbReference type="PIRSF" id="PIRSF006769">
    <property type="entry name" value="RibD"/>
    <property type="match status" value="1"/>
</dbReference>
<name>F0NXF2_WEEVC</name>
<evidence type="ECO:0000256" key="10">
    <source>
        <dbReference type="ARBA" id="ARBA00023002"/>
    </source>
</evidence>
<reference evidence="18" key="2">
    <citation type="journal article" date="2011" name="Stand. Genomic Sci.">
        <title>Complete genome sequence of Weeksella virosa type strain (9751T).</title>
        <authorList>
            <person name="Lang E."/>
            <person name="Teshima H."/>
            <person name="Lucas S."/>
            <person name="Lapidus A."/>
            <person name="Hammon N."/>
            <person name="Deshpande S."/>
            <person name="Nolan M."/>
            <person name="Cheng J."/>
            <person name="Pitluck S."/>
            <person name="Liolios K."/>
            <person name="Pagani I."/>
            <person name="Mikhailova N."/>
            <person name="Ivanova N."/>
            <person name="Mavromatis K."/>
            <person name="Pati A."/>
            <person name="Tapia R."/>
            <person name="Han C."/>
            <person name="Goodwin L."/>
            <person name="Chen A."/>
            <person name="Palaniappan K."/>
            <person name="Land M."/>
            <person name="Hauser L."/>
            <person name="Chang Y."/>
            <person name="Jeffries C."/>
            <person name="Brambilla E."/>
            <person name="Kopitz M."/>
            <person name="Rohde M."/>
            <person name="Goker M."/>
            <person name="Tindall B."/>
            <person name="Detter J."/>
            <person name="Woyke T."/>
            <person name="Bristow J."/>
            <person name="Eisen J."/>
            <person name="Markowitz V."/>
            <person name="Hugenholtz P."/>
            <person name="Klenk H."/>
            <person name="Kyrpides N."/>
        </authorList>
    </citation>
    <scope>NUCLEOTIDE SEQUENCE [LARGE SCALE GENOMIC DNA]</scope>
    <source>
        <strain evidence="18">ATCC 43766 / DSM 16922 / JCM 21250 / NBRC 16016 / NCTC 11634 / CL345/78</strain>
    </source>
</reference>
<keyword evidence="12 17" id="KW-0378">Hydrolase</keyword>
<feature type="binding site" evidence="14">
    <location>
        <position position="210"/>
    </location>
    <ligand>
        <name>substrate</name>
    </ligand>
</feature>
<comment type="similarity">
    <text evidence="4 12">In the N-terminal section; belongs to the cytidine and deoxycytidylate deaminase family.</text>
</comment>
<gene>
    <name evidence="17" type="ordered locus">Weevi_0204</name>
</gene>
<dbReference type="PROSITE" id="PS51747">
    <property type="entry name" value="CYT_DCMP_DEAMINASES_2"/>
    <property type="match status" value="1"/>
</dbReference>
<proteinExistence type="inferred from homology"/>
<dbReference type="SUPFAM" id="SSF53927">
    <property type="entry name" value="Cytidine deaminase-like"/>
    <property type="match status" value="1"/>
</dbReference>
<evidence type="ECO:0000259" key="16">
    <source>
        <dbReference type="PROSITE" id="PS51747"/>
    </source>
</evidence>
<keyword evidence="10 12" id="KW-0560">Oxidoreductase</keyword>
<dbReference type="PANTHER" id="PTHR38011">
    <property type="entry name" value="DIHYDROFOLATE REDUCTASE FAMILY PROTEIN (AFU_ORTHOLOGUE AFUA_8G06820)"/>
    <property type="match status" value="1"/>
</dbReference>
<dbReference type="InterPro" id="IPR002734">
    <property type="entry name" value="RibDG_C"/>
</dbReference>
<dbReference type="InterPro" id="IPR016193">
    <property type="entry name" value="Cytidine_deaminase-like"/>
</dbReference>
<feature type="binding site" evidence="15">
    <location>
        <position position="54"/>
    </location>
    <ligand>
        <name>Zn(2+)</name>
        <dbReference type="ChEBI" id="CHEBI:29105"/>
        <note>catalytic</note>
    </ligand>
</feature>
<dbReference type="InterPro" id="IPR002125">
    <property type="entry name" value="CMP_dCMP_dom"/>
</dbReference>
<comment type="pathway">
    <text evidence="3 12">Cofactor biosynthesis; riboflavin biosynthesis; 5-amino-6-(D-ribitylamino)uracil from GTP: step 3/4.</text>
</comment>
<dbReference type="SUPFAM" id="SSF53597">
    <property type="entry name" value="Dihydrofolate reductase-like"/>
    <property type="match status" value="1"/>
</dbReference>
<feature type="binding site" evidence="14">
    <location>
        <position position="160"/>
    </location>
    <ligand>
        <name>NADP(+)</name>
        <dbReference type="ChEBI" id="CHEBI:58349"/>
    </ligand>
</feature>
<comment type="catalytic activity">
    <reaction evidence="12">
        <text>5-amino-6-(5-phospho-D-ribitylamino)uracil + NADP(+) = 5-amino-6-(5-phospho-D-ribosylamino)uracil + NADPH + H(+)</text>
        <dbReference type="Rhea" id="RHEA:17845"/>
        <dbReference type="ChEBI" id="CHEBI:15378"/>
        <dbReference type="ChEBI" id="CHEBI:57783"/>
        <dbReference type="ChEBI" id="CHEBI:58349"/>
        <dbReference type="ChEBI" id="CHEBI:58421"/>
        <dbReference type="ChEBI" id="CHEBI:58453"/>
        <dbReference type="EC" id="1.1.1.193"/>
    </reaction>
</comment>
<dbReference type="GO" id="GO:0008270">
    <property type="term" value="F:zinc ion binding"/>
    <property type="evidence" value="ECO:0007669"/>
    <property type="project" value="InterPro"/>
</dbReference>
<evidence type="ECO:0000313" key="18">
    <source>
        <dbReference type="Proteomes" id="UP000008641"/>
    </source>
</evidence>
<dbReference type="HOGENOM" id="CLU_036590_1_1_10"/>
<dbReference type="GO" id="GO:0008703">
    <property type="term" value="F:5-amino-6-(5-phosphoribosylamino)uracil reductase activity"/>
    <property type="evidence" value="ECO:0007669"/>
    <property type="project" value="UniProtKB-EC"/>
</dbReference>
<dbReference type="InterPro" id="IPR016192">
    <property type="entry name" value="APOBEC/CMP_deaminase_Zn-bd"/>
</dbReference>
<evidence type="ECO:0000256" key="15">
    <source>
        <dbReference type="PIRSR" id="PIRSR006769-3"/>
    </source>
</evidence>
<dbReference type="Pfam" id="PF00383">
    <property type="entry name" value="dCMP_cyt_deam_1"/>
    <property type="match status" value="1"/>
</dbReference>
<feature type="binding site" evidence="14">
    <location>
        <position position="190"/>
    </location>
    <ligand>
        <name>substrate</name>
    </ligand>
</feature>
<dbReference type="InterPro" id="IPR024072">
    <property type="entry name" value="DHFR-like_dom_sf"/>
</dbReference>
<dbReference type="KEGG" id="wvi:Weevi_0204"/>
<evidence type="ECO:0000256" key="9">
    <source>
        <dbReference type="ARBA" id="ARBA00022857"/>
    </source>
</evidence>
<organism evidence="17 18">
    <name type="scientific">Weeksella virosa (strain ATCC 43766 / DSM 16922 / JCM 21250 / CCUG 30538 / CDC 9751 / IAM 14551 / NBRC 16016 / NCTC 11634 / CL345/78)</name>
    <dbReference type="NCBI Taxonomy" id="865938"/>
    <lineage>
        <taxon>Bacteria</taxon>
        <taxon>Pseudomonadati</taxon>
        <taxon>Bacteroidota</taxon>
        <taxon>Flavobacteriia</taxon>
        <taxon>Flavobacteriales</taxon>
        <taxon>Weeksellaceae</taxon>
        <taxon>Weeksella</taxon>
    </lineage>
</organism>
<dbReference type="InterPro" id="IPR004794">
    <property type="entry name" value="Eubact_RibD"/>
</dbReference>
<comment type="function">
    <text evidence="1 12">Converts 2,5-diamino-6-(ribosylamino)-4(3h)-pyrimidinone 5'-phosphate into 5-amino-6-(ribosylamino)-2,4(1h,3h)-pyrimidinedione 5'-phosphate.</text>
</comment>
<feature type="binding site" evidence="15">
    <location>
        <position position="90"/>
    </location>
    <ligand>
        <name>Zn(2+)</name>
        <dbReference type="ChEBI" id="CHEBI:29105"/>
        <note>catalytic</note>
    </ligand>
</feature>
<feature type="binding site" evidence="14">
    <location>
        <position position="206"/>
    </location>
    <ligand>
        <name>substrate</name>
    </ligand>
</feature>
<comment type="similarity">
    <text evidence="5 12">In the C-terminal section; belongs to the HTP reductase family.</text>
</comment>
<keyword evidence="18" id="KW-1185">Reference proteome</keyword>
<feature type="binding site" evidence="15">
    <location>
        <position position="81"/>
    </location>
    <ligand>
        <name>Zn(2+)</name>
        <dbReference type="ChEBI" id="CHEBI:29105"/>
        <note>catalytic</note>
    </ligand>
</feature>
<reference evidence="17 18" key="1">
    <citation type="journal article" date="2011" name="Stand. Genomic Sci.">
        <title>Complete genome sequence of Weeksella virosa type strain (9751).</title>
        <authorList>
            <person name="Lang E."/>
            <person name="Teshima H."/>
            <person name="Lucas S."/>
            <person name="Lapidus A."/>
            <person name="Hammon N."/>
            <person name="Deshpande S."/>
            <person name="Nolan M."/>
            <person name="Cheng J.F."/>
            <person name="Pitluck S."/>
            <person name="Liolios K."/>
            <person name="Pagani I."/>
            <person name="Mikhailova N."/>
            <person name="Ivanova N."/>
            <person name="Mavromatis K."/>
            <person name="Pati A."/>
            <person name="Tapia R."/>
            <person name="Han C."/>
            <person name="Goodwin L."/>
            <person name="Chen A."/>
            <person name="Palaniappan K."/>
            <person name="Land M."/>
            <person name="Hauser L."/>
            <person name="Chang Y.J."/>
            <person name="Jeffries C.D."/>
            <person name="Brambilla E.M."/>
            <person name="Kopitz M."/>
            <person name="Rohde M."/>
            <person name="Goker M."/>
            <person name="Tindall B.J."/>
            <person name="Detter J.C."/>
            <person name="Woyke T."/>
            <person name="Bristow J."/>
            <person name="Eisen J.A."/>
            <person name="Markowitz V."/>
            <person name="Hugenholtz P."/>
            <person name="Klenk H.P."/>
            <person name="Kyrpides N.C."/>
        </authorList>
    </citation>
    <scope>NUCLEOTIDE SEQUENCE [LARGE SCALE GENOMIC DNA]</scope>
    <source>
        <strain evidence="18">ATCC 43766 / DSM 16922 / JCM 21250 / NBRC 16016 / NCTC 11634 / CL345/78</strain>
    </source>
</reference>
<evidence type="ECO:0000256" key="14">
    <source>
        <dbReference type="PIRSR" id="PIRSR006769-2"/>
    </source>
</evidence>
<keyword evidence="8 12" id="KW-0862">Zinc</keyword>